<accession>A0ABM7TC26</accession>
<gene>
    <name evidence="3" type="ORF">psyc5s11_27070</name>
</gene>
<protein>
    <submittedName>
        <fullName evidence="3">FAD-binding oxidoreductase</fullName>
    </submittedName>
</protein>
<dbReference type="SUPFAM" id="SSF51905">
    <property type="entry name" value="FAD/NAD(P)-binding domain"/>
    <property type="match status" value="1"/>
</dbReference>
<organism evidence="3 4">
    <name type="scientific">Clostridium gelidum</name>
    <dbReference type="NCBI Taxonomy" id="704125"/>
    <lineage>
        <taxon>Bacteria</taxon>
        <taxon>Bacillati</taxon>
        <taxon>Bacillota</taxon>
        <taxon>Clostridia</taxon>
        <taxon>Eubacteriales</taxon>
        <taxon>Clostridiaceae</taxon>
        <taxon>Clostridium</taxon>
    </lineage>
</organism>
<dbReference type="Proteomes" id="UP000824633">
    <property type="component" value="Chromosome"/>
</dbReference>
<evidence type="ECO:0000313" key="4">
    <source>
        <dbReference type="Proteomes" id="UP000824633"/>
    </source>
</evidence>
<name>A0ABM7TC26_9CLOT</name>
<dbReference type="Gene3D" id="3.50.50.60">
    <property type="entry name" value="FAD/NAD(P)-binding domain"/>
    <property type="match status" value="1"/>
</dbReference>
<evidence type="ECO:0000259" key="2">
    <source>
        <dbReference type="Pfam" id="PF01266"/>
    </source>
</evidence>
<dbReference type="InterPro" id="IPR006076">
    <property type="entry name" value="FAD-dep_OxRdtase"/>
</dbReference>
<evidence type="ECO:0000256" key="1">
    <source>
        <dbReference type="ARBA" id="ARBA00023002"/>
    </source>
</evidence>
<dbReference type="Pfam" id="PF01266">
    <property type="entry name" value="DAO"/>
    <property type="match status" value="1"/>
</dbReference>
<evidence type="ECO:0000313" key="3">
    <source>
        <dbReference type="EMBL" id="BCZ46640.1"/>
    </source>
</evidence>
<proteinExistence type="predicted"/>
<reference evidence="4" key="1">
    <citation type="submission" date="2021-07" db="EMBL/GenBank/DDBJ databases">
        <title>Complete genome sequencing of a Clostridium isolate.</title>
        <authorList>
            <person name="Ueki A."/>
            <person name="Tonouchi A."/>
        </authorList>
    </citation>
    <scope>NUCLEOTIDE SEQUENCE [LARGE SCALE GENOMIC DNA]</scope>
    <source>
        <strain evidence="4">C5S11</strain>
    </source>
</reference>
<keyword evidence="4" id="KW-1185">Reference proteome</keyword>
<sequence length="375" mass="40783">MKNNADVIIIGSGVIGNAAAYYLSKKGHSVIVLDKGDSVGDGGSTRNGGGVRQSGRDKRELPLAMYGIKNLWPNLSEELGVDVEYYQKGNLRLGKTPEHMKILTNIAKNAEDCGLDVNIISGDEVREINPYLSEEVIGASWCPTDGHANPLTTTLGYYRKARELGARFITGEEVIEIRKIKGKARQVVTKNNVYEGNHIILAAGYESRKLAATVGIDIPMNQVLLEVLVTEAQKPMFYQMLGTAEADFYGHQSKHGSFVFGGSSGYESLNKDNGTPTTASITASCICRGIIKYFPDLKDAKIVRTWAGWIDDCKDHVPVISHVEEVPGLILACAFCGHGFGISPTVGMLLSEMVEGNGTTLDISAFRYDRFKAKI</sequence>
<dbReference type="EMBL" id="AP024849">
    <property type="protein sequence ID" value="BCZ46640.1"/>
    <property type="molecule type" value="Genomic_DNA"/>
</dbReference>
<dbReference type="PANTHER" id="PTHR13847">
    <property type="entry name" value="SARCOSINE DEHYDROGENASE-RELATED"/>
    <property type="match status" value="1"/>
</dbReference>
<keyword evidence="1" id="KW-0560">Oxidoreductase</keyword>
<dbReference type="PANTHER" id="PTHR13847:SF287">
    <property type="entry name" value="FAD-DEPENDENT OXIDOREDUCTASE DOMAIN-CONTAINING PROTEIN 1"/>
    <property type="match status" value="1"/>
</dbReference>
<dbReference type="InterPro" id="IPR036188">
    <property type="entry name" value="FAD/NAD-bd_sf"/>
</dbReference>
<feature type="domain" description="FAD dependent oxidoreductase" evidence="2">
    <location>
        <begin position="6"/>
        <end position="353"/>
    </location>
</feature>
<dbReference type="Gene3D" id="3.30.9.10">
    <property type="entry name" value="D-Amino Acid Oxidase, subunit A, domain 2"/>
    <property type="match status" value="1"/>
</dbReference>
<dbReference type="RefSeq" id="WP_224033061.1">
    <property type="nucleotide sequence ID" value="NZ_AP024849.1"/>
</dbReference>